<proteinExistence type="predicted"/>
<evidence type="ECO:0000313" key="1">
    <source>
        <dbReference type="EMBL" id="KAF2438440.1"/>
    </source>
</evidence>
<name>A0A9P4U5V0_9PLEO</name>
<dbReference type="AlphaFoldDB" id="A0A9P4U5V0"/>
<dbReference type="Proteomes" id="UP000799764">
    <property type="component" value="Unassembled WGS sequence"/>
</dbReference>
<reference evidence="1" key="1">
    <citation type="journal article" date="2020" name="Stud. Mycol.">
        <title>101 Dothideomycetes genomes: a test case for predicting lifestyles and emergence of pathogens.</title>
        <authorList>
            <person name="Haridas S."/>
            <person name="Albert R."/>
            <person name="Binder M."/>
            <person name="Bloem J."/>
            <person name="Labutti K."/>
            <person name="Salamov A."/>
            <person name="Andreopoulos B."/>
            <person name="Baker S."/>
            <person name="Barry K."/>
            <person name="Bills G."/>
            <person name="Bluhm B."/>
            <person name="Cannon C."/>
            <person name="Castanera R."/>
            <person name="Culley D."/>
            <person name="Daum C."/>
            <person name="Ezra D."/>
            <person name="Gonzalez J."/>
            <person name="Henrissat B."/>
            <person name="Kuo A."/>
            <person name="Liang C."/>
            <person name="Lipzen A."/>
            <person name="Lutzoni F."/>
            <person name="Magnuson J."/>
            <person name="Mondo S."/>
            <person name="Nolan M."/>
            <person name="Ohm R."/>
            <person name="Pangilinan J."/>
            <person name="Park H.-J."/>
            <person name="Ramirez L."/>
            <person name="Alfaro M."/>
            <person name="Sun H."/>
            <person name="Tritt A."/>
            <person name="Yoshinaga Y."/>
            <person name="Zwiers L.-H."/>
            <person name="Turgeon B."/>
            <person name="Goodwin S."/>
            <person name="Spatafora J."/>
            <person name="Crous P."/>
            <person name="Grigoriev I."/>
        </authorList>
    </citation>
    <scope>NUCLEOTIDE SEQUENCE</scope>
    <source>
        <strain evidence="1">CBS 690.94</strain>
    </source>
</reference>
<evidence type="ECO:0000313" key="2">
    <source>
        <dbReference type="Proteomes" id="UP000799764"/>
    </source>
</evidence>
<gene>
    <name evidence="1" type="ORF">P171DRAFT_161143</name>
</gene>
<accession>A0A9P4U5V0</accession>
<keyword evidence="2" id="KW-1185">Reference proteome</keyword>
<organism evidence="1 2">
    <name type="scientific">Karstenula rhodostoma CBS 690.94</name>
    <dbReference type="NCBI Taxonomy" id="1392251"/>
    <lineage>
        <taxon>Eukaryota</taxon>
        <taxon>Fungi</taxon>
        <taxon>Dikarya</taxon>
        <taxon>Ascomycota</taxon>
        <taxon>Pezizomycotina</taxon>
        <taxon>Dothideomycetes</taxon>
        <taxon>Pleosporomycetidae</taxon>
        <taxon>Pleosporales</taxon>
        <taxon>Massarineae</taxon>
        <taxon>Didymosphaeriaceae</taxon>
        <taxon>Karstenula</taxon>
    </lineage>
</organism>
<dbReference type="EMBL" id="MU001512">
    <property type="protein sequence ID" value="KAF2438440.1"/>
    <property type="molecule type" value="Genomic_DNA"/>
</dbReference>
<protein>
    <submittedName>
        <fullName evidence="1">Uncharacterized protein</fullName>
    </submittedName>
</protein>
<sequence>MRHPHIRLLQGHRSLSGSPLSTLQHSCETNSRTEWFSALHGRAIQDLSYRPFAVRKRDRGALVIFSRALQLTSHLGTPSVFVTAFSMVFFFRRDFGLRLICCGIHGSVGSAKIISIARTNSGTYFSNFSLVSFQNSCTVVAS</sequence>
<comment type="caution">
    <text evidence="1">The sequence shown here is derived from an EMBL/GenBank/DDBJ whole genome shotgun (WGS) entry which is preliminary data.</text>
</comment>